<dbReference type="EMBL" id="SMKA01000062">
    <property type="protein sequence ID" value="TDC29283.1"/>
    <property type="molecule type" value="Genomic_DNA"/>
</dbReference>
<gene>
    <name evidence="2" type="ORF">E1261_16230</name>
</gene>
<accession>A0A4R4Q393</accession>
<feature type="chain" id="PRO_5039590112" evidence="1">
    <location>
        <begin position="29"/>
        <end position="94"/>
    </location>
</feature>
<comment type="caution">
    <text evidence="2">The sequence shown here is derived from an EMBL/GenBank/DDBJ whole genome shotgun (WGS) entry which is preliminary data.</text>
</comment>
<dbReference type="Proteomes" id="UP000295075">
    <property type="component" value="Unassembled WGS sequence"/>
</dbReference>
<dbReference type="OrthoDB" id="7594344at2"/>
<protein>
    <submittedName>
        <fullName evidence="2">Uncharacterized protein</fullName>
    </submittedName>
</protein>
<dbReference type="AlphaFoldDB" id="A0A4R4Q393"/>
<organism evidence="2 3">
    <name type="scientific">Kribbella albertanoniae</name>
    <dbReference type="NCBI Taxonomy" id="1266829"/>
    <lineage>
        <taxon>Bacteria</taxon>
        <taxon>Bacillati</taxon>
        <taxon>Actinomycetota</taxon>
        <taxon>Actinomycetes</taxon>
        <taxon>Propionibacteriales</taxon>
        <taxon>Kribbellaceae</taxon>
        <taxon>Kribbella</taxon>
    </lineage>
</organism>
<evidence type="ECO:0000313" key="3">
    <source>
        <dbReference type="Proteomes" id="UP000295075"/>
    </source>
</evidence>
<reference evidence="2 3" key="1">
    <citation type="submission" date="2019-03" db="EMBL/GenBank/DDBJ databases">
        <title>Draft genome sequences of novel Actinobacteria.</title>
        <authorList>
            <person name="Sahin N."/>
            <person name="Ay H."/>
            <person name="Saygin H."/>
        </authorList>
    </citation>
    <scope>NUCLEOTIDE SEQUENCE [LARGE SCALE GENOMIC DNA]</scope>
    <source>
        <strain evidence="2 3">JCM 30547</strain>
    </source>
</reference>
<keyword evidence="3" id="KW-1185">Reference proteome</keyword>
<proteinExistence type="predicted"/>
<sequence>MKNWTRTIQGLVAALFVADLLIAQPVEAQADPNQPGGPPDTGSHSWCYLPGFGQRTTADAAMTWLRDQTVVQTLYPGACDAHTDVRIAPLFTAD</sequence>
<dbReference type="RefSeq" id="WP_132407479.1">
    <property type="nucleotide sequence ID" value="NZ_SMKA01000062.1"/>
</dbReference>
<name>A0A4R4Q393_9ACTN</name>
<evidence type="ECO:0000313" key="2">
    <source>
        <dbReference type="EMBL" id="TDC29283.1"/>
    </source>
</evidence>
<keyword evidence="1" id="KW-0732">Signal</keyword>
<feature type="signal peptide" evidence="1">
    <location>
        <begin position="1"/>
        <end position="28"/>
    </location>
</feature>
<evidence type="ECO:0000256" key="1">
    <source>
        <dbReference type="SAM" id="SignalP"/>
    </source>
</evidence>